<dbReference type="Pfam" id="PF20696">
    <property type="entry name" value="UbiD_C"/>
    <property type="match status" value="1"/>
</dbReference>
<accession>A0A2I2G422</accession>
<feature type="binding site" evidence="1">
    <location>
        <position position="106"/>
    </location>
    <ligand>
        <name>Mn(2+)</name>
        <dbReference type="ChEBI" id="CHEBI:29035"/>
    </ligand>
</feature>
<evidence type="ECO:0000256" key="1">
    <source>
        <dbReference type="HAMAP-Rule" id="MF_03196"/>
    </source>
</evidence>
<keyword evidence="1" id="KW-0456">Lyase</keyword>
<comment type="function">
    <text evidence="1">Catalyzes the reversible decarboxylation of aromatic carboxylic acids like ferulic acid, p-coumaric acid or cinnamic acid, producing the corresponding vinyl derivatives 4-vinylphenol, 4-vinylguaiacol, and styrene, respectively, which play the role of aroma metabolites.</text>
</comment>
<comment type="catalytic activity">
    <reaction evidence="1">
        <text>(E)-4-coumarate + H(+) = 4-vinylphenol + CO2</text>
        <dbReference type="Rhea" id="RHEA:33227"/>
        <dbReference type="ChEBI" id="CHEBI:1883"/>
        <dbReference type="ChEBI" id="CHEBI:12876"/>
        <dbReference type="ChEBI" id="CHEBI:15378"/>
        <dbReference type="ChEBI" id="CHEBI:16526"/>
        <dbReference type="EC" id="4.1.1.102"/>
    </reaction>
</comment>
<dbReference type="SUPFAM" id="SSF143968">
    <property type="entry name" value="UbiD C-terminal domain-like"/>
    <property type="match status" value="1"/>
</dbReference>
<dbReference type="EC" id="4.1.1.102" evidence="1"/>
<comment type="cofactor">
    <cofactor evidence="1">
        <name>Mn(2+)</name>
        <dbReference type="ChEBI" id="CHEBI:29035"/>
    </cofactor>
</comment>
<dbReference type="GO" id="GO:0046281">
    <property type="term" value="P:cinnamic acid catabolic process"/>
    <property type="evidence" value="ECO:0007669"/>
    <property type="project" value="UniProtKB-UniRule"/>
</dbReference>
<evidence type="ECO:0000259" key="3">
    <source>
        <dbReference type="Pfam" id="PF20695"/>
    </source>
</evidence>
<protein>
    <recommendedName>
        <fullName evidence="1">Ferulic acid decarboxylase 1</fullName>
        <ecNumber evidence="1">4.1.1.102</ecNumber>
    </recommendedName>
    <alternativeName>
        <fullName evidence="1">Phenacrylate decarboxylase</fullName>
    </alternativeName>
</protein>
<feature type="domain" description="3-octaprenyl-4-hydroxybenzoate carboxy-lyase-like N-terminal" evidence="3">
    <location>
        <begin position="22"/>
        <end position="98"/>
    </location>
</feature>
<keyword evidence="1" id="KW-0464">Manganese</keyword>
<keyword evidence="6" id="KW-1185">Reference proteome</keyword>
<dbReference type="GO" id="GO:0046872">
    <property type="term" value="F:metal ion binding"/>
    <property type="evidence" value="ECO:0007669"/>
    <property type="project" value="UniProtKB-KW"/>
</dbReference>
<dbReference type="Proteomes" id="UP000234275">
    <property type="component" value="Unassembled WGS sequence"/>
</dbReference>
<dbReference type="InterPro" id="IPR049381">
    <property type="entry name" value="UbiD-like_C"/>
</dbReference>
<gene>
    <name evidence="1" type="primary">FDC1</name>
    <name evidence="5" type="ORF">P170DRAFT_447560</name>
</gene>
<dbReference type="InterPro" id="IPR002830">
    <property type="entry name" value="UbiD"/>
</dbReference>
<feature type="domain" description="3-octaprenyl-4-hydroxybenzoate carboxy-lyase-like Rift-related" evidence="2">
    <location>
        <begin position="99"/>
        <end position="257"/>
    </location>
</feature>
<evidence type="ECO:0000259" key="4">
    <source>
        <dbReference type="Pfam" id="PF20696"/>
    </source>
</evidence>
<evidence type="ECO:0000313" key="6">
    <source>
        <dbReference type="Proteomes" id="UP000234275"/>
    </source>
</evidence>
<dbReference type="OrthoDB" id="4878259at2759"/>
<feature type="binding site" evidence="1">
    <location>
        <position position="170"/>
    </location>
    <ligand>
        <name>Mn(2+)</name>
        <dbReference type="ChEBI" id="CHEBI:29035"/>
    </ligand>
</feature>
<evidence type="ECO:0000313" key="5">
    <source>
        <dbReference type="EMBL" id="PLB47627.1"/>
    </source>
</evidence>
<dbReference type="SUPFAM" id="SSF50475">
    <property type="entry name" value="FMN-binding split barrel"/>
    <property type="match status" value="1"/>
</dbReference>
<name>A0A2I2G422_9EURO</name>
<feature type="binding site" evidence="1">
    <location>
        <position position="330"/>
    </location>
    <ligand>
        <name>prenylated FMN</name>
        <dbReference type="ChEBI" id="CHEBI:87746"/>
    </ligand>
</feature>
<evidence type="ECO:0000259" key="2">
    <source>
        <dbReference type="Pfam" id="PF01977"/>
    </source>
</evidence>
<dbReference type="PANTHER" id="PTHR30108:SF17">
    <property type="entry name" value="FERULIC ACID DECARBOXYLASE 1"/>
    <property type="match status" value="1"/>
</dbReference>
<feature type="binding site" evidence="1">
    <location>
        <begin position="128"/>
        <end position="129"/>
    </location>
    <ligand>
        <name>prenylated FMN</name>
        <dbReference type="ChEBI" id="CHEBI:87746"/>
    </ligand>
</feature>
<comment type="subcellular location">
    <subcellularLocation>
        <location evidence="1">Cytoplasm</location>
    </subcellularLocation>
</comment>
<dbReference type="Gene3D" id="3.40.1670.10">
    <property type="entry name" value="UbiD C-terminal domain-like"/>
    <property type="match status" value="1"/>
</dbReference>
<feature type="binding site" evidence="1">
    <location>
        <position position="129"/>
    </location>
    <ligand>
        <name>Mn(2+)</name>
        <dbReference type="ChEBI" id="CHEBI:29035"/>
    </ligand>
</feature>
<dbReference type="GO" id="GO:0033494">
    <property type="term" value="P:ferulate metabolic process"/>
    <property type="evidence" value="ECO:0007669"/>
    <property type="project" value="UniProtKB-UniRule"/>
</dbReference>
<comment type="catalytic activity">
    <reaction evidence="1">
        <text>(E)-cinnamate + H(+) = styrene + CO2</text>
        <dbReference type="Rhea" id="RHEA:46920"/>
        <dbReference type="ChEBI" id="CHEBI:15378"/>
        <dbReference type="ChEBI" id="CHEBI:15669"/>
        <dbReference type="ChEBI" id="CHEBI:16526"/>
        <dbReference type="ChEBI" id="CHEBI:27452"/>
        <dbReference type="EC" id="4.1.1.102"/>
    </reaction>
</comment>
<comment type="similarity">
    <text evidence="1">Belongs to the UbiD family. UbiD-like/FDC subfamily.</text>
</comment>
<reference evidence="5 6" key="1">
    <citation type="submission" date="2016-12" db="EMBL/GenBank/DDBJ databases">
        <title>The genomes of Aspergillus section Nigri reveals drivers in fungal speciation.</title>
        <authorList>
            <consortium name="DOE Joint Genome Institute"/>
            <person name="Vesth T.C."/>
            <person name="Nybo J."/>
            <person name="Theobald S."/>
            <person name="Brandl J."/>
            <person name="Frisvad J.C."/>
            <person name="Nielsen K.F."/>
            <person name="Lyhne E.K."/>
            <person name="Kogle M.E."/>
            <person name="Kuo A."/>
            <person name="Riley R."/>
            <person name="Clum A."/>
            <person name="Nolan M."/>
            <person name="Lipzen A."/>
            <person name="Salamov A."/>
            <person name="Henrissat B."/>
            <person name="Wiebenga A."/>
            <person name="De Vries R.P."/>
            <person name="Grigoriev I.V."/>
            <person name="Mortensen U.H."/>
            <person name="Andersen M.R."/>
            <person name="Baker S.E."/>
        </authorList>
    </citation>
    <scope>NUCLEOTIDE SEQUENCE [LARGE SCALE GENOMIC DNA]</scope>
    <source>
        <strain evidence="5 6">IBT 23096</strain>
    </source>
</reference>
<dbReference type="STRING" id="1392250.A0A2I2G422"/>
<dbReference type="VEuPathDB" id="FungiDB:P170DRAFT_447560"/>
<comment type="caution">
    <text evidence="5">The sequence shown here is derived from an EMBL/GenBank/DDBJ whole genome shotgun (WGS) entry which is preliminary data.</text>
</comment>
<comment type="catalytic activity">
    <reaction evidence="1">
        <text>(E)-ferulate + H(+) = 2-methoxy-4-vinylphenol + CO2</text>
        <dbReference type="Rhea" id="RHEA:33807"/>
        <dbReference type="ChEBI" id="CHEBI:15378"/>
        <dbReference type="ChEBI" id="CHEBI:16526"/>
        <dbReference type="ChEBI" id="CHEBI:29749"/>
        <dbReference type="ChEBI" id="CHEBI:42438"/>
        <dbReference type="EC" id="4.1.1.102"/>
    </reaction>
</comment>
<proteinExistence type="inferred from homology"/>
<keyword evidence="1" id="KW-0479">Metal-binding</keyword>
<dbReference type="InterPro" id="IPR032903">
    <property type="entry name" value="FDC-like"/>
</dbReference>
<dbReference type="GO" id="GO:0016831">
    <property type="term" value="F:carboxy-lyase activity"/>
    <property type="evidence" value="ECO:0007669"/>
    <property type="project" value="UniProtKB-UniRule"/>
</dbReference>
<feature type="active site" description="Proton donor" evidence="1">
    <location>
        <position position="221"/>
    </location>
</feature>
<keyword evidence="1" id="KW-0210">Decarboxylase</keyword>
<feature type="binding site" evidence="1">
    <location>
        <begin position="106"/>
        <end position="111"/>
    </location>
    <ligand>
        <name>prenylated FMN</name>
        <dbReference type="ChEBI" id="CHEBI:87746"/>
    </ligand>
</feature>
<comment type="subunit">
    <text evidence="1">Homodimer. May form higher order oligomers.</text>
</comment>
<dbReference type="AlphaFoldDB" id="A0A2I2G422"/>
<sequence length="439" mass="48840">MGDNKTPVNDLPHMNFRSYIGSLRNDNDLVEIDTEVDPYLEVGAIIRKVCETDGKAPLFKNPKGKRGHLFQILGAPNSLRSDSTQRYGRLARHLGLLPTCDASWTNWSIARGMNTGPDQLGVLIAKPQHIWQIQQQWKAEGKDMPWALAMGVPPAATMAAGMPLPDGCSEGEYVGAMTGHAIDVVKCETNELLVPANSEIVFEGTISSDAEDCVLEGPFGEMHGYVYPGERHKSPSVRIDTITFRDNAILPVSCPGRLTDETQTMVGPLAAAEIRQRCQDHGYPVVEAMTPFESQVTWVALQIDTVRLRQMKTTAAKLCKSFGELIFHHKCGLTIHRVVLVGDDIDVYNFQDVMWAFCTRCCPIKDEYLFDDCQAFLLIPYMAHGNWNPLKGGKVISNALLASEYMDGPDWETGDFEHGYPDNVKDRVIARWDEMGLHT</sequence>
<organism evidence="5 6">
    <name type="scientific">Aspergillus steynii IBT 23096</name>
    <dbReference type="NCBI Taxonomy" id="1392250"/>
    <lineage>
        <taxon>Eukaryota</taxon>
        <taxon>Fungi</taxon>
        <taxon>Dikarya</taxon>
        <taxon>Ascomycota</taxon>
        <taxon>Pezizomycotina</taxon>
        <taxon>Eurotiomycetes</taxon>
        <taxon>Eurotiomycetidae</taxon>
        <taxon>Eurotiales</taxon>
        <taxon>Aspergillaceae</taxon>
        <taxon>Aspergillus</taxon>
        <taxon>Aspergillus subgen. Circumdati</taxon>
    </lineage>
</organism>
<dbReference type="InterPro" id="IPR048304">
    <property type="entry name" value="UbiD_Rift_dom"/>
</dbReference>
<dbReference type="Gene3D" id="1.20.5.4570">
    <property type="match status" value="1"/>
</dbReference>
<feature type="domain" description="3-octaprenyl-4-hydroxybenzoate carboxy-lyase-like C-terminal" evidence="4">
    <location>
        <begin position="264"/>
        <end position="399"/>
    </location>
</feature>
<feature type="binding site" evidence="1">
    <location>
        <position position="170"/>
    </location>
    <ligand>
        <name>prenylated FMN</name>
        <dbReference type="ChEBI" id="CHEBI:87746"/>
    </ligand>
</feature>
<dbReference type="InterPro" id="IPR049383">
    <property type="entry name" value="UbiD-like_N"/>
</dbReference>
<dbReference type="GO" id="GO:0005737">
    <property type="term" value="C:cytoplasm"/>
    <property type="evidence" value="ECO:0007669"/>
    <property type="project" value="UniProtKB-SubCell"/>
</dbReference>
<comment type="cofactor">
    <cofactor evidence="1">
        <name>prenylated FMN</name>
        <dbReference type="ChEBI" id="CHEBI:87746"/>
    </cofactor>
    <text evidence="1">Binds 1 prenylated FMN per subunit.</text>
</comment>
<dbReference type="PANTHER" id="PTHR30108">
    <property type="entry name" value="3-OCTAPRENYL-4-HYDROXYBENZOATE CARBOXY-LYASE-RELATED"/>
    <property type="match status" value="1"/>
</dbReference>
<keyword evidence="1" id="KW-0963">Cytoplasm</keyword>
<dbReference type="Pfam" id="PF01977">
    <property type="entry name" value="UbiD"/>
    <property type="match status" value="1"/>
</dbReference>
<dbReference type="Pfam" id="PF20695">
    <property type="entry name" value="UbiD_N"/>
    <property type="match status" value="1"/>
</dbReference>
<dbReference type="HAMAP" id="MF_01983">
    <property type="entry name" value="UbiD_FDC"/>
    <property type="match status" value="1"/>
</dbReference>
<dbReference type="EMBL" id="MSFO01000005">
    <property type="protein sequence ID" value="PLB47627.1"/>
    <property type="molecule type" value="Genomic_DNA"/>
</dbReference>